<evidence type="ECO:0000313" key="1">
    <source>
        <dbReference type="EMBL" id="MCS7484575.1"/>
    </source>
</evidence>
<dbReference type="InterPro" id="IPR032581">
    <property type="entry name" value="DUF4917"/>
</dbReference>
<organism evidence="1 2">
    <name type="scientific">Umezawaea endophytica</name>
    <dbReference type="NCBI Taxonomy" id="1654476"/>
    <lineage>
        <taxon>Bacteria</taxon>
        <taxon>Bacillati</taxon>
        <taxon>Actinomycetota</taxon>
        <taxon>Actinomycetes</taxon>
        <taxon>Pseudonocardiales</taxon>
        <taxon>Pseudonocardiaceae</taxon>
        <taxon>Umezawaea</taxon>
    </lineage>
</organism>
<protein>
    <submittedName>
        <fullName evidence="1">DUF4917 family protein</fullName>
    </submittedName>
</protein>
<keyword evidence="2" id="KW-1185">Reference proteome</keyword>
<name>A0A9X3ALK6_9PSEU</name>
<accession>A0A9X3ALK6</accession>
<proteinExistence type="predicted"/>
<dbReference type="Proteomes" id="UP001141259">
    <property type="component" value="Unassembled WGS sequence"/>
</dbReference>
<comment type="caution">
    <text evidence="1">The sequence shown here is derived from an EMBL/GenBank/DDBJ whole genome shotgun (WGS) entry which is preliminary data.</text>
</comment>
<dbReference type="Pfam" id="PF16263">
    <property type="entry name" value="DUF4917"/>
    <property type="match status" value="1"/>
</dbReference>
<reference evidence="1" key="1">
    <citation type="submission" date="2022-08" db="EMBL/GenBank/DDBJ databases">
        <authorList>
            <person name="Tistechok S."/>
            <person name="Samborskyy M."/>
            <person name="Roman I."/>
        </authorList>
    </citation>
    <scope>NUCLEOTIDE SEQUENCE</scope>
    <source>
        <strain evidence="1">DSM 103496</strain>
    </source>
</reference>
<evidence type="ECO:0000313" key="2">
    <source>
        <dbReference type="Proteomes" id="UP001141259"/>
    </source>
</evidence>
<dbReference type="AlphaFoldDB" id="A0A9X3ALK6"/>
<dbReference type="RefSeq" id="WP_259630022.1">
    <property type="nucleotide sequence ID" value="NZ_JANYMP010000049.1"/>
</dbReference>
<gene>
    <name evidence="1" type="ORF">NZH93_47765</name>
</gene>
<sequence>MIDVAVTPNLSAWPEIEDQADWNTLLLGNGASVNIWSGFSYTSLYEIAVSEFDKSARAAFEQLETSNFEEVLAGLSLARGLASAVGAPFDWVDPVYDQVRDGLFHAVGATHVPWDVVPTPTREALGQHMVRYKTVFTLNYDLLLYWSLQLDSIRPRVADLFWNAGSTFDALNANVGINKTEILHLHGGLHLWRDAVTGASGKWTTANLHQRLLDDLRGRYRAERRKQPLFVSEGRSIDKLRAIQRSDYLSFAHRRLQEDQAHTVVFGAGLGASDRHVAEALATGQQRSIAVSVYPHQDPADIMAIKLQLRKDLRPLQVLFFDSTTHPLGDPALQIEA</sequence>
<dbReference type="EMBL" id="JANYMP010000049">
    <property type="protein sequence ID" value="MCS7484575.1"/>
    <property type="molecule type" value="Genomic_DNA"/>
</dbReference>